<gene>
    <name evidence="6" type="ORF">SAMN04488087_0094</name>
</gene>
<dbReference type="CDD" id="cd00540">
    <property type="entry name" value="AAG"/>
    <property type="match status" value="1"/>
</dbReference>
<dbReference type="EMBL" id="FRAU01000001">
    <property type="protein sequence ID" value="SHK04742.1"/>
    <property type="molecule type" value="Genomic_DNA"/>
</dbReference>
<dbReference type="InterPro" id="IPR036995">
    <property type="entry name" value="MPG_sf"/>
</dbReference>
<dbReference type="STRING" id="633813.SAMN04488087_0094"/>
<dbReference type="Proteomes" id="UP000185812">
    <property type="component" value="Unassembled WGS sequence"/>
</dbReference>
<dbReference type="PANTHER" id="PTHR10429">
    <property type="entry name" value="DNA-3-METHYLADENINE GLYCOSYLASE"/>
    <property type="match status" value="1"/>
</dbReference>
<keyword evidence="2 5" id="KW-0227">DNA damage</keyword>
<evidence type="ECO:0000256" key="5">
    <source>
        <dbReference type="HAMAP-Rule" id="MF_00527"/>
    </source>
</evidence>
<sequence>MAPLPASFFARPTLEVARDLLGRWLVHEHPSGVRLVGRIVETEAYRQDDPACHGWRLVDPTTGAVRPKGRAYDLFASPGTAYVYLNYGMYWLLNVVTEPEGVGAAVLIRAVEPVEGLAFMQTRRPRVRRPYELTSGPGRLTVAFDIDGRYHRKPLTAPPLYFAPGMPVSDQEVGTSSRIGLSRGTDRPWRFFIRDNPYVSGRRLQQ</sequence>
<dbReference type="PANTHER" id="PTHR10429:SF0">
    <property type="entry name" value="DNA-3-METHYLADENINE GLYCOSYLASE"/>
    <property type="match status" value="1"/>
</dbReference>
<comment type="similarity">
    <text evidence="1 5">Belongs to the DNA glycosylase MPG family.</text>
</comment>
<proteinExistence type="inferred from homology"/>
<name>A0A1M6PA49_9BACT</name>
<dbReference type="RefSeq" id="WP_072713891.1">
    <property type="nucleotide sequence ID" value="NZ_FRAU01000001.1"/>
</dbReference>
<protein>
    <recommendedName>
        <fullName evidence="5">Putative 3-methyladenine DNA glycosylase</fullName>
        <ecNumber evidence="5">3.2.2.-</ecNumber>
    </recommendedName>
</protein>
<dbReference type="OrthoDB" id="9794313at2"/>
<evidence type="ECO:0000313" key="6">
    <source>
        <dbReference type="EMBL" id="SHK04742.1"/>
    </source>
</evidence>
<dbReference type="AlphaFoldDB" id="A0A1M6PA49"/>
<evidence type="ECO:0000256" key="1">
    <source>
        <dbReference type="ARBA" id="ARBA00009232"/>
    </source>
</evidence>
<evidence type="ECO:0000256" key="4">
    <source>
        <dbReference type="ARBA" id="ARBA00023204"/>
    </source>
</evidence>
<dbReference type="GO" id="GO:0003905">
    <property type="term" value="F:alkylbase DNA N-glycosylase activity"/>
    <property type="evidence" value="ECO:0007669"/>
    <property type="project" value="InterPro"/>
</dbReference>
<keyword evidence="3 5" id="KW-0378">Hydrolase</keyword>
<dbReference type="GO" id="GO:0006284">
    <property type="term" value="P:base-excision repair"/>
    <property type="evidence" value="ECO:0007669"/>
    <property type="project" value="InterPro"/>
</dbReference>
<keyword evidence="4 5" id="KW-0234">DNA repair</keyword>
<dbReference type="Pfam" id="PF02245">
    <property type="entry name" value="Pur_DNA_glyco"/>
    <property type="match status" value="1"/>
</dbReference>
<evidence type="ECO:0000256" key="3">
    <source>
        <dbReference type="ARBA" id="ARBA00022801"/>
    </source>
</evidence>
<keyword evidence="7" id="KW-1185">Reference proteome</keyword>
<dbReference type="EC" id="3.2.2.-" evidence="5"/>
<reference evidence="7" key="1">
    <citation type="submission" date="2016-11" db="EMBL/GenBank/DDBJ databases">
        <authorList>
            <person name="Varghese N."/>
            <person name="Submissions S."/>
        </authorList>
    </citation>
    <scope>NUCLEOTIDE SEQUENCE [LARGE SCALE GENOMIC DNA]</scope>
    <source>
        <strain evidence="7">DSM 22212</strain>
    </source>
</reference>
<dbReference type="InterPro" id="IPR003180">
    <property type="entry name" value="MPG"/>
</dbReference>
<dbReference type="HAMAP" id="MF_00527">
    <property type="entry name" value="3MGH"/>
    <property type="match status" value="1"/>
</dbReference>
<dbReference type="GO" id="GO:0003677">
    <property type="term" value="F:DNA binding"/>
    <property type="evidence" value="ECO:0007669"/>
    <property type="project" value="InterPro"/>
</dbReference>
<evidence type="ECO:0000313" key="7">
    <source>
        <dbReference type="Proteomes" id="UP000185812"/>
    </source>
</evidence>
<accession>A0A1M6PA49</accession>
<dbReference type="InterPro" id="IPR011034">
    <property type="entry name" value="Formyl_transferase-like_C_sf"/>
</dbReference>
<dbReference type="FunFam" id="3.10.300.10:FF:000001">
    <property type="entry name" value="Putative 3-methyladenine DNA glycosylase"/>
    <property type="match status" value="1"/>
</dbReference>
<evidence type="ECO:0000256" key="2">
    <source>
        <dbReference type="ARBA" id="ARBA00022763"/>
    </source>
</evidence>
<dbReference type="SUPFAM" id="SSF50486">
    <property type="entry name" value="FMT C-terminal domain-like"/>
    <property type="match status" value="1"/>
</dbReference>
<organism evidence="6 7">
    <name type="scientific">Rhodothermus profundi</name>
    <dbReference type="NCBI Taxonomy" id="633813"/>
    <lineage>
        <taxon>Bacteria</taxon>
        <taxon>Pseudomonadati</taxon>
        <taxon>Rhodothermota</taxon>
        <taxon>Rhodothermia</taxon>
        <taxon>Rhodothermales</taxon>
        <taxon>Rhodothermaceae</taxon>
        <taxon>Rhodothermus</taxon>
    </lineage>
</organism>
<dbReference type="NCBIfam" id="TIGR00567">
    <property type="entry name" value="3mg"/>
    <property type="match status" value="1"/>
</dbReference>
<dbReference type="Gene3D" id="3.10.300.10">
    <property type="entry name" value="Methylpurine-DNA glycosylase (MPG)"/>
    <property type="match status" value="1"/>
</dbReference>